<comment type="caution">
    <text evidence="4">The sequence shown here is derived from an EMBL/GenBank/DDBJ whole genome shotgun (WGS) entry which is preliminary data.</text>
</comment>
<sequence>MRTVSPVLEVQAVTVKATPRHSSPLALPLDFELTRGQKALLSGPSGCGKTTFLNAIVGLHPLHEGNVVLLNEFNISKTSVSTRQKLLRSDISYVGQELVAFPGLTVKEYLEFNLQICKKEVNSAFYVGILESLGVEHTVNQMLNELSKGQLQRVMITGGLIRQPKLLLLDEPSSALDSDSRDSLFRVIDDAVHEGTGVLMVSHDPVVESFVDSVITMEKDDANHE</sequence>
<organism evidence="4 5">
    <name type="scientific">Corynebacterium accolens</name>
    <dbReference type="NCBI Taxonomy" id="38284"/>
    <lineage>
        <taxon>Bacteria</taxon>
        <taxon>Bacillati</taxon>
        <taxon>Actinomycetota</taxon>
        <taxon>Actinomycetes</taxon>
        <taxon>Mycobacteriales</taxon>
        <taxon>Corynebacteriaceae</taxon>
        <taxon>Corynebacterium</taxon>
    </lineage>
</organism>
<evidence type="ECO:0000256" key="2">
    <source>
        <dbReference type="ARBA" id="ARBA00022840"/>
    </source>
</evidence>
<feature type="domain" description="ABC transporter" evidence="3">
    <location>
        <begin position="8"/>
        <end position="225"/>
    </location>
</feature>
<dbReference type="Gene3D" id="3.40.50.300">
    <property type="entry name" value="P-loop containing nucleotide triphosphate hydrolases"/>
    <property type="match status" value="1"/>
</dbReference>
<dbReference type="InterPro" id="IPR027417">
    <property type="entry name" value="P-loop_NTPase"/>
</dbReference>
<gene>
    <name evidence="4" type="ORF">QPX58_03315</name>
</gene>
<dbReference type="InterPro" id="IPR003439">
    <property type="entry name" value="ABC_transporter-like_ATP-bd"/>
</dbReference>
<evidence type="ECO:0000313" key="5">
    <source>
        <dbReference type="Proteomes" id="UP001230317"/>
    </source>
</evidence>
<reference evidence="4" key="1">
    <citation type="submission" date="2023-05" db="EMBL/GenBank/DDBJ databases">
        <title>Metabolic capabilities are highly conserved among human nasal-associated Corynebacterium species in pangenomic analyses.</title>
        <authorList>
            <person name="Tran T.H."/>
            <person name="Roberts A.Q."/>
            <person name="Escapa I.F."/>
            <person name="Gao W."/>
            <person name="Conlan S."/>
            <person name="Kong H."/>
            <person name="Segre J.A."/>
            <person name="Kelly M.S."/>
            <person name="Lemon K.P."/>
        </authorList>
    </citation>
    <scope>NUCLEOTIDE SEQUENCE</scope>
    <source>
        <strain evidence="4">KPL2618</strain>
    </source>
</reference>
<dbReference type="GO" id="GO:0005886">
    <property type="term" value="C:plasma membrane"/>
    <property type="evidence" value="ECO:0007669"/>
    <property type="project" value="TreeGrafter"/>
</dbReference>
<dbReference type="SMART" id="SM00382">
    <property type="entry name" value="AAA"/>
    <property type="match status" value="1"/>
</dbReference>
<dbReference type="RefSeq" id="WP_084519553.1">
    <property type="nucleotide sequence ID" value="NZ_CP100377.1"/>
</dbReference>
<evidence type="ECO:0000313" key="4">
    <source>
        <dbReference type="EMBL" id="MDK4334450.1"/>
    </source>
</evidence>
<name>A0AAP4BWK8_9CORY</name>
<dbReference type="GO" id="GO:0005524">
    <property type="term" value="F:ATP binding"/>
    <property type="evidence" value="ECO:0007669"/>
    <property type="project" value="UniProtKB-KW"/>
</dbReference>
<evidence type="ECO:0000256" key="1">
    <source>
        <dbReference type="ARBA" id="ARBA00022741"/>
    </source>
</evidence>
<dbReference type="Proteomes" id="UP001230317">
    <property type="component" value="Unassembled WGS sequence"/>
</dbReference>
<dbReference type="PANTHER" id="PTHR24220:SF659">
    <property type="entry name" value="TRANSPORTER, PUTATIVE-RELATED"/>
    <property type="match status" value="1"/>
</dbReference>
<dbReference type="EMBL" id="JASNVU010000003">
    <property type="protein sequence ID" value="MDK4334450.1"/>
    <property type="molecule type" value="Genomic_DNA"/>
</dbReference>
<evidence type="ECO:0000259" key="3">
    <source>
        <dbReference type="PROSITE" id="PS50893"/>
    </source>
</evidence>
<dbReference type="InterPro" id="IPR015854">
    <property type="entry name" value="ABC_transpr_LolD-like"/>
</dbReference>
<dbReference type="InterPro" id="IPR003593">
    <property type="entry name" value="AAA+_ATPase"/>
</dbReference>
<dbReference type="GO" id="GO:0022857">
    <property type="term" value="F:transmembrane transporter activity"/>
    <property type="evidence" value="ECO:0007669"/>
    <property type="project" value="TreeGrafter"/>
</dbReference>
<dbReference type="Pfam" id="PF00005">
    <property type="entry name" value="ABC_tran"/>
    <property type="match status" value="1"/>
</dbReference>
<dbReference type="GO" id="GO:0016887">
    <property type="term" value="F:ATP hydrolysis activity"/>
    <property type="evidence" value="ECO:0007669"/>
    <property type="project" value="InterPro"/>
</dbReference>
<dbReference type="SUPFAM" id="SSF52540">
    <property type="entry name" value="P-loop containing nucleoside triphosphate hydrolases"/>
    <property type="match status" value="1"/>
</dbReference>
<keyword evidence="1" id="KW-0547">Nucleotide-binding</keyword>
<protein>
    <submittedName>
        <fullName evidence="4">ATP-binding cassette domain-containing protein</fullName>
    </submittedName>
</protein>
<dbReference type="PANTHER" id="PTHR24220">
    <property type="entry name" value="IMPORT ATP-BINDING PROTEIN"/>
    <property type="match status" value="1"/>
</dbReference>
<dbReference type="PROSITE" id="PS50893">
    <property type="entry name" value="ABC_TRANSPORTER_2"/>
    <property type="match status" value="1"/>
</dbReference>
<keyword evidence="2 4" id="KW-0067">ATP-binding</keyword>
<dbReference type="AlphaFoldDB" id="A0AAP4BWK8"/>
<proteinExistence type="predicted"/>
<accession>A0AAP4BWK8</accession>